<comment type="caution">
    <text evidence="5">The sequence shown here is derived from an EMBL/GenBank/DDBJ whole genome shotgun (WGS) entry which is preliminary data.</text>
</comment>
<organism evidence="5 6">
    <name type="scientific">Pseudonocardia benzenivorans</name>
    <dbReference type="NCBI Taxonomy" id="228005"/>
    <lineage>
        <taxon>Bacteria</taxon>
        <taxon>Bacillati</taxon>
        <taxon>Actinomycetota</taxon>
        <taxon>Actinomycetes</taxon>
        <taxon>Pseudonocardiales</taxon>
        <taxon>Pseudonocardiaceae</taxon>
        <taxon>Pseudonocardia</taxon>
    </lineage>
</organism>
<dbReference type="CDD" id="cd12797">
    <property type="entry name" value="M23_peptidase"/>
    <property type="match status" value="1"/>
</dbReference>
<dbReference type="SUPFAM" id="SSF51261">
    <property type="entry name" value="Duplicated hybrid motif"/>
    <property type="match status" value="1"/>
</dbReference>
<evidence type="ECO:0000259" key="4">
    <source>
        <dbReference type="Pfam" id="PF01551"/>
    </source>
</evidence>
<name>A0ABW3VS35_9PSEU</name>
<evidence type="ECO:0000256" key="2">
    <source>
        <dbReference type="SAM" id="MobiDB-lite"/>
    </source>
</evidence>
<dbReference type="PANTHER" id="PTHR21666:SF289">
    <property type="entry name" value="L-ALA--D-GLU ENDOPEPTIDASE"/>
    <property type="match status" value="1"/>
</dbReference>
<feature type="compositionally biased region" description="Low complexity" evidence="2">
    <location>
        <begin position="76"/>
        <end position="100"/>
    </location>
</feature>
<sequence>MIDHPLAAWLAACLIGCAALPAVLAPPSPTLVAGSPVSVPTATVPAVHDLPRTTTVGLDARRRTADLPGTVPGGRPPHASGGARPPAGAAAPDDPSADAGRQARYGWPLRPVPRIGQRFRAPPNPWSPGHRGVDLVGAPGQEVRAARDGVVAFAGPLAGRGVVSVLHPDGLRTTYEPVTATVAVGTVVSRGAVLGTLEPGHPGCPATACLHWGVRRGDADYLDPLVLVGPGQVRLLPDPGDGERP</sequence>
<dbReference type="InterPro" id="IPR011055">
    <property type="entry name" value="Dup_hybrid_motif"/>
</dbReference>
<dbReference type="GO" id="GO:0016787">
    <property type="term" value="F:hydrolase activity"/>
    <property type="evidence" value="ECO:0007669"/>
    <property type="project" value="UniProtKB-KW"/>
</dbReference>
<feature type="domain" description="M23ase beta-sheet core" evidence="4">
    <location>
        <begin position="129"/>
        <end position="223"/>
    </location>
</feature>
<gene>
    <name evidence="5" type="ORF">ACFQ34_29740</name>
</gene>
<dbReference type="Proteomes" id="UP001597182">
    <property type="component" value="Unassembled WGS sequence"/>
</dbReference>
<evidence type="ECO:0000256" key="3">
    <source>
        <dbReference type="SAM" id="SignalP"/>
    </source>
</evidence>
<dbReference type="Gene3D" id="2.70.70.10">
    <property type="entry name" value="Glucose Permease (Domain IIA)"/>
    <property type="match status" value="1"/>
</dbReference>
<dbReference type="PANTHER" id="PTHR21666">
    <property type="entry name" value="PEPTIDASE-RELATED"/>
    <property type="match status" value="1"/>
</dbReference>
<keyword evidence="1 3" id="KW-0732">Signal</keyword>
<reference evidence="6" key="1">
    <citation type="journal article" date="2019" name="Int. J. Syst. Evol. Microbiol.">
        <title>The Global Catalogue of Microorganisms (GCM) 10K type strain sequencing project: providing services to taxonomists for standard genome sequencing and annotation.</title>
        <authorList>
            <consortium name="The Broad Institute Genomics Platform"/>
            <consortium name="The Broad Institute Genome Sequencing Center for Infectious Disease"/>
            <person name="Wu L."/>
            <person name="Ma J."/>
        </authorList>
    </citation>
    <scope>NUCLEOTIDE SEQUENCE [LARGE SCALE GENOMIC DNA]</scope>
    <source>
        <strain evidence="6">CCUG 49018</strain>
    </source>
</reference>
<dbReference type="Pfam" id="PF01551">
    <property type="entry name" value="Peptidase_M23"/>
    <property type="match status" value="1"/>
</dbReference>
<dbReference type="RefSeq" id="WP_346090222.1">
    <property type="nucleotide sequence ID" value="NZ_BAABKS010000007.1"/>
</dbReference>
<dbReference type="EMBL" id="JBHTMB010000292">
    <property type="protein sequence ID" value="MFD1237486.1"/>
    <property type="molecule type" value="Genomic_DNA"/>
</dbReference>
<protein>
    <submittedName>
        <fullName evidence="5">M23 family metallopeptidase</fullName>
        <ecNumber evidence="5">3.4.24.-</ecNumber>
    </submittedName>
</protein>
<evidence type="ECO:0000313" key="5">
    <source>
        <dbReference type="EMBL" id="MFD1237486.1"/>
    </source>
</evidence>
<keyword evidence="5" id="KW-0378">Hydrolase</keyword>
<evidence type="ECO:0000256" key="1">
    <source>
        <dbReference type="ARBA" id="ARBA00022729"/>
    </source>
</evidence>
<keyword evidence="6" id="KW-1185">Reference proteome</keyword>
<dbReference type="EC" id="3.4.24.-" evidence="5"/>
<evidence type="ECO:0000313" key="6">
    <source>
        <dbReference type="Proteomes" id="UP001597182"/>
    </source>
</evidence>
<feature type="region of interest" description="Disordered" evidence="2">
    <location>
        <begin position="48"/>
        <end position="103"/>
    </location>
</feature>
<dbReference type="InterPro" id="IPR016047">
    <property type="entry name" value="M23ase_b-sheet_dom"/>
</dbReference>
<feature type="chain" id="PRO_5046282319" evidence="3">
    <location>
        <begin position="25"/>
        <end position="245"/>
    </location>
</feature>
<feature type="signal peptide" evidence="3">
    <location>
        <begin position="1"/>
        <end position="24"/>
    </location>
</feature>
<proteinExistence type="predicted"/>
<accession>A0ABW3VS35</accession>
<dbReference type="InterPro" id="IPR050570">
    <property type="entry name" value="Cell_wall_metabolism_enzyme"/>
</dbReference>